<dbReference type="AlphaFoldDB" id="A0A9P7KF00"/>
<reference evidence="2" key="2">
    <citation type="submission" date="2021-10" db="EMBL/GenBank/DDBJ databases">
        <title>Phylogenomics reveals ancestral predisposition of the termite-cultivated fungus Termitomyces towards a domesticated lifestyle.</title>
        <authorList>
            <person name="Auxier B."/>
            <person name="Grum-Grzhimaylo A."/>
            <person name="Cardenas M.E."/>
            <person name="Lodge J.D."/>
            <person name="Laessoe T."/>
            <person name="Pedersen O."/>
            <person name="Smith M.E."/>
            <person name="Kuyper T.W."/>
            <person name="Franco-Molano E.A."/>
            <person name="Baroni T.J."/>
            <person name="Aanen D.K."/>
        </authorList>
    </citation>
    <scope>NUCLEOTIDE SEQUENCE</scope>
    <source>
        <strain evidence="2">AP01</strain>
        <tissue evidence="2">Mycelium</tissue>
    </source>
</reference>
<evidence type="ECO:0008006" key="4">
    <source>
        <dbReference type="Google" id="ProtNLM"/>
    </source>
</evidence>
<organism evidence="2 3">
    <name type="scientific">Asterophora parasitica</name>
    <dbReference type="NCBI Taxonomy" id="117018"/>
    <lineage>
        <taxon>Eukaryota</taxon>
        <taxon>Fungi</taxon>
        <taxon>Dikarya</taxon>
        <taxon>Basidiomycota</taxon>
        <taxon>Agaricomycotina</taxon>
        <taxon>Agaricomycetes</taxon>
        <taxon>Agaricomycetidae</taxon>
        <taxon>Agaricales</taxon>
        <taxon>Tricholomatineae</taxon>
        <taxon>Lyophyllaceae</taxon>
        <taxon>Asterophora</taxon>
    </lineage>
</organism>
<evidence type="ECO:0000313" key="2">
    <source>
        <dbReference type="EMBL" id="KAG5645406.1"/>
    </source>
</evidence>
<evidence type="ECO:0000313" key="3">
    <source>
        <dbReference type="Proteomes" id="UP000775547"/>
    </source>
</evidence>
<dbReference type="OrthoDB" id="2367075at2759"/>
<sequence length="222" mass="25288">MPALRSNPRLQPVASPSNTKSQRHPRYYMPQGNIVIKVQNTLFKLDLSVLHEKSLVLRVITPPQQGGKLRLHSKGFDDEHPFVLPEISDNSYPFTSATVDDWMIILNLAHKYEMDDVRALAVARLHASPIDPVRKIAIWDKYHLESHLLAPSYVELCQRVEPLTLGMTMTIGLKNFTKLAAARDLYHQRTLGVGCCKTYTPAEKQTMAEEIVTQMWARPMRC</sequence>
<proteinExistence type="predicted"/>
<dbReference type="Proteomes" id="UP000775547">
    <property type="component" value="Unassembled WGS sequence"/>
</dbReference>
<feature type="region of interest" description="Disordered" evidence="1">
    <location>
        <begin position="1"/>
        <end position="26"/>
    </location>
</feature>
<gene>
    <name evidence="2" type="ORF">DXG03_006230</name>
</gene>
<keyword evidence="3" id="KW-1185">Reference proteome</keyword>
<dbReference type="EMBL" id="JABCKV010000040">
    <property type="protein sequence ID" value="KAG5645406.1"/>
    <property type="molecule type" value="Genomic_DNA"/>
</dbReference>
<name>A0A9P7KF00_9AGAR</name>
<comment type="caution">
    <text evidence="2">The sequence shown here is derived from an EMBL/GenBank/DDBJ whole genome shotgun (WGS) entry which is preliminary data.</text>
</comment>
<evidence type="ECO:0000256" key="1">
    <source>
        <dbReference type="SAM" id="MobiDB-lite"/>
    </source>
</evidence>
<protein>
    <recommendedName>
        <fullName evidence="4">BTB domain-containing protein</fullName>
    </recommendedName>
</protein>
<accession>A0A9P7KF00</accession>
<reference evidence="2" key="1">
    <citation type="submission" date="2020-07" db="EMBL/GenBank/DDBJ databases">
        <authorList>
            <person name="Nieuwenhuis M."/>
            <person name="Van De Peppel L.J.J."/>
        </authorList>
    </citation>
    <scope>NUCLEOTIDE SEQUENCE</scope>
    <source>
        <strain evidence="2">AP01</strain>
        <tissue evidence="2">Mycelium</tissue>
    </source>
</reference>